<keyword evidence="2" id="KW-1185">Reference proteome</keyword>
<protein>
    <submittedName>
        <fullName evidence="1">Uncharacterized protein</fullName>
    </submittedName>
</protein>
<accession>E9HM59</accession>
<reference evidence="1 2" key="1">
    <citation type="journal article" date="2011" name="Science">
        <title>The ecoresponsive genome of Daphnia pulex.</title>
        <authorList>
            <person name="Colbourne J.K."/>
            <person name="Pfrender M.E."/>
            <person name="Gilbert D."/>
            <person name="Thomas W.K."/>
            <person name="Tucker A."/>
            <person name="Oakley T.H."/>
            <person name="Tokishita S."/>
            <person name="Aerts A."/>
            <person name="Arnold G.J."/>
            <person name="Basu M.K."/>
            <person name="Bauer D.J."/>
            <person name="Caceres C.E."/>
            <person name="Carmel L."/>
            <person name="Casola C."/>
            <person name="Choi J.H."/>
            <person name="Detter J.C."/>
            <person name="Dong Q."/>
            <person name="Dusheyko S."/>
            <person name="Eads B.D."/>
            <person name="Frohlich T."/>
            <person name="Geiler-Samerotte K.A."/>
            <person name="Gerlach D."/>
            <person name="Hatcher P."/>
            <person name="Jogdeo S."/>
            <person name="Krijgsveld J."/>
            <person name="Kriventseva E.V."/>
            <person name="Kultz D."/>
            <person name="Laforsch C."/>
            <person name="Lindquist E."/>
            <person name="Lopez J."/>
            <person name="Manak J.R."/>
            <person name="Muller J."/>
            <person name="Pangilinan J."/>
            <person name="Patwardhan R.P."/>
            <person name="Pitluck S."/>
            <person name="Pritham E.J."/>
            <person name="Rechtsteiner A."/>
            <person name="Rho M."/>
            <person name="Rogozin I.B."/>
            <person name="Sakarya O."/>
            <person name="Salamov A."/>
            <person name="Schaack S."/>
            <person name="Shapiro H."/>
            <person name="Shiga Y."/>
            <person name="Skalitzky C."/>
            <person name="Smith Z."/>
            <person name="Souvorov A."/>
            <person name="Sung W."/>
            <person name="Tang Z."/>
            <person name="Tsuchiya D."/>
            <person name="Tu H."/>
            <person name="Vos H."/>
            <person name="Wang M."/>
            <person name="Wolf Y.I."/>
            <person name="Yamagata H."/>
            <person name="Yamada T."/>
            <person name="Ye Y."/>
            <person name="Shaw J.R."/>
            <person name="Andrews J."/>
            <person name="Crease T.J."/>
            <person name="Tang H."/>
            <person name="Lucas S.M."/>
            <person name="Robertson H.M."/>
            <person name="Bork P."/>
            <person name="Koonin E.V."/>
            <person name="Zdobnov E.M."/>
            <person name="Grigoriev I.V."/>
            <person name="Lynch M."/>
            <person name="Boore J.L."/>
        </authorList>
    </citation>
    <scope>NUCLEOTIDE SEQUENCE [LARGE SCALE GENOMIC DNA]</scope>
</reference>
<dbReference type="Proteomes" id="UP000000305">
    <property type="component" value="Unassembled WGS sequence"/>
</dbReference>
<organism evidence="1 2">
    <name type="scientific">Daphnia pulex</name>
    <name type="common">Water flea</name>
    <dbReference type="NCBI Taxonomy" id="6669"/>
    <lineage>
        <taxon>Eukaryota</taxon>
        <taxon>Metazoa</taxon>
        <taxon>Ecdysozoa</taxon>
        <taxon>Arthropoda</taxon>
        <taxon>Crustacea</taxon>
        <taxon>Branchiopoda</taxon>
        <taxon>Diplostraca</taxon>
        <taxon>Cladocera</taxon>
        <taxon>Anomopoda</taxon>
        <taxon>Daphniidae</taxon>
        <taxon>Daphnia</taxon>
    </lineage>
</organism>
<name>E9HM59_DAPPU</name>
<dbReference type="EMBL" id="GL732684">
    <property type="protein sequence ID" value="EFX67177.1"/>
    <property type="molecule type" value="Genomic_DNA"/>
</dbReference>
<evidence type="ECO:0000313" key="1">
    <source>
        <dbReference type="EMBL" id="EFX67177.1"/>
    </source>
</evidence>
<proteinExistence type="predicted"/>
<dbReference type="InParanoid" id="E9HM59"/>
<sequence>MSVTTSKDVAEVCLKILSEKISDKTQQFCIEVPDLLLALMNFGTVQSKLWPAASDISFPRPFRKFSMNSFNSKKHHAVPFPRLNLEKILSLLSFNVKTYPYFSENEKIGMCNLLLNLYMANFIAGTTFLTLKIRDIVSRILESFTTEEWSELNFKMIEELVLQCWIENLEPTAMVQRITYSIPTTTSRGVMFQQSAAYFAIQHLMDLEEVDLPGRVSVKDVYRLVDLLSRQKLKNYRTLFSIVTLLRLTLDVNDPSIKKKEMKNLHIKLSEVRHGINDLSDKLDTTPMLVKDLMCEISLFWKNSIPIDNVV</sequence>
<dbReference type="OrthoDB" id="6351761at2759"/>
<dbReference type="AlphaFoldDB" id="E9HM59"/>
<dbReference type="HOGENOM" id="CLU_895052_0_0_1"/>
<gene>
    <name evidence="1" type="ORF">DAPPUDRAFT_302178</name>
</gene>
<evidence type="ECO:0000313" key="2">
    <source>
        <dbReference type="Proteomes" id="UP000000305"/>
    </source>
</evidence>
<dbReference type="KEGG" id="dpx:DAPPUDRAFT_302178"/>